<dbReference type="EMBL" id="VFQC01000003">
    <property type="protein sequence ID" value="TQN27850.1"/>
    <property type="molecule type" value="Genomic_DNA"/>
</dbReference>
<dbReference type="AlphaFoldDB" id="A0A543N7R4"/>
<sequence>MRTLDALQGVVAIAGITVGVIPLALWMLNGKHSGAFRLLFGSPDAPIAYTIPLLVIAACVALIALLERAKRSS</sequence>
<keyword evidence="3" id="KW-1185">Reference proteome</keyword>
<evidence type="ECO:0000313" key="3">
    <source>
        <dbReference type="Proteomes" id="UP000317422"/>
    </source>
</evidence>
<keyword evidence="1" id="KW-0472">Membrane</keyword>
<keyword evidence="1" id="KW-1133">Transmembrane helix</keyword>
<keyword evidence="1" id="KW-0812">Transmembrane</keyword>
<protein>
    <submittedName>
        <fullName evidence="2">Uncharacterized protein</fullName>
    </submittedName>
</protein>
<dbReference type="RefSeq" id="WP_141926256.1">
    <property type="nucleotide sequence ID" value="NZ_VFQC01000003.1"/>
</dbReference>
<feature type="transmembrane region" description="Helical" evidence="1">
    <location>
        <begin position="47"/>
        <end position="66"/>
    </location>
</feature>
<comment type="caution">
    <text evidence="2">The sequence shown here is derived from an EMBL/GenBank/DDBJ whole genome shotgun (WGS) entry which is preliminary data.</text>
</comment>
<proteinExistence type="predicted"/>
<name>A0A543N7R4_9ACTN</name>
<evidence type="ECO:0000256" key="1">
    <source>
        <dbReference type="SAM" id="Phobius"/>
    </source>
</evidence>
<feature type="transmembrane region" description="Helical" evidence="1">
    <location>
        <begin position="7"/>
        <end position="27"/>
    </location>
</feature>
<accession>A0A543N7R4</accession>
<gene>
    <name evidence="2" type="ORF">FHX37_4581</name>
</gene>
<organism evidence="2 3">
    <name type="scientific">Haloactinospora alba</name>
    <dbReference type="NCBI Taxonomy" id="405555"/>
    <lineage>
        <taxon>Bacteria</taxon>
        <taxon>Bacillati</taxon>
        <taxon>Actinomycetota</taxon>
        <taxon>Actinomycetes</taxon>
        <taxon>Streptosporangiales</taxon>
        <taxon>Nocardiopsidaceae</taxon>
        <taxon>Haloactinospora</taxon>
    </lineage>
</organism>
<evidence type="ECO:0000313" key="2">
    <source>
        <dbReference type="EMBL" id="TQN27850.1"/>
    </source>
</evidence>
<dbReference type="Proteomes" id="UP000317422">
    <property type="component" value="Unassembled WGS sequence"/>
</dbReference>
<reference evidence="2 3" key="1">
    <citation type="submission" date="2019-06" db="EMBL/GenBank/DDBJ databases">
        <title>Sequencing the genomes of 1000 actinobacteria strains.</title>
        <authorList>
            <person name="Klenk H.-P."/>
        </authorList>
    </citation>
    <scope>NUCLEOTIDE SEQUENCE [LARGE SCALE GENOMIC DNA]</scope>
    <source>
        <strain evidence="2 3">DSM 45015</strain>
    </source>
</reference>